<name>A0A225SWD8_9BURK</name>
<gene>
    <name evidence="6" type="ORF">CEJ45_06795</name>
</gene>
<dbReference type="EC" id="2.3.3.16" evidence="3"/>
<reference evidence="6 7" key="1">
    <citation type="journal article" date="2010" name="Int. J. Syst. Evol. Microbiol.">
        <title>Reclassification of Herbaspirillum putei as a later heterotypic synonym of Herbaspirillum huttiense, with the description of H. huttiense subsp. huttiense subsp. nov. and H. huttiense subsp. putei subsp. nov., comb. nov., and description of Herbaspirillum aquaticum sp. nov.</title>
        <authorList>
            <person name="Dobritsa A.P."/>
            <person name="Reddy M.C."/>
            <person name="Samadpour M."/>
        </authorList>
    </citation>
    <scope>NUCLEOTIDE SEQUENCE [LARGE SCALE GENOMIC DNA]</scope>
    <source>
        <strain evidence="6 7">IEH 4430</strain>
    </source>
</reference>
<feature type="domain" description="HTH merR-type" evidence="5">
    <location>
        <begin position="4"/>
        <end position="52"/>
    </location>
</feature>
<keyword evidence="4" id="KW-0808">Transferase</keyword>
<dbReference type="InterPro" id="IPR016142">
    <property type="entry name" value="Citrate_synth-like_lrg_a-sub"/>
</dbReference>
<dbReference type="PANTHER" id="PTHR11739">
    <property type="entry name" value="CITRATE SYNTHASE"/>
    <property type="match status" value="1"/>
</dbReference>
<evidence type="ECO:0000259" key="5">
    <source>
        <dbReference type="PROSITE" id="PS50937"/>
    </source>
</evidence>
<organism evidence="6 7">
    <name type="scientific">Herbaspirillum aquaticum</name>
    <dbReference type="NCBI Taxonomy" id="568783"/>
    <lineage>
        <taxon>Bacteria</taxon>
        <taxon>Pseudomonadati</taxon>
        <taxon>Pseudomonadota</taxon>
        <taxon>Betaproteobacteria</taxon>
        <taxon>Burkholderiales</taxon>
        <taxon>Oxalobacteraceae</taxon>
        <taxon>Herbaspirillum</taxon>
    </lineage>
</organism>
<dbReference type="EMBL" id="NJGV01000005">
    <property type="protein sequence ID" value="OWY35519.1"/>
    <property type="molecule type" value="Genomic_DNA"/>
</dbReference>
<evidence type="ECO:0000256" key="2">
    <source>
        <dbReference type="ARBA" id="ARBA00010566"/>
    </source>
</evidence>
<dbReference type="Proteomes" id="UP000214747">
    <property type="component" value="Unassembled WGS sequence"/>
</dbReference>
<comment type="pathway">
    <text evidence="1">Carbohydrate metabolism; tricarboxylic acid cycle; isocitrate from oxaloacetate: step 1/2.</text>
</comment>
<dbReference type="PROSITE" id="PS50937">
    <property type="entry name" value="HTH_MERR_2"/>
    <property type="match status" value="1"/>
</dbReference>
<evidence type="ECO:0000256" key="3">
    <source>
        <dbReference type="ARBA" id="ARBA00012972"/>
    </source>
</evidence>
<dbReference type="InterPro" id="IPR016143">
    <property type="entry name" value="Citrate_synth-like_sm_a-sub"/>
</dbReference>
<dbReference type="GO" id="GO:0036440">
    <property type="term" value="F:citrate synthase activity"/>
    <property type="evidence" value="ECO:0007669"/>
    <property type="project" value="UniProtKB-EC"/>
</dbReference>
<comment type="similarity">
    <text evidence="2">Belongs to the citrate synthase family.</text>
</comment>
<dbReference type="GO" id="GO:0006355">
    <property type="term" value="P:regulation of DNA-templated transcription"/>
    <property type="evidence" value="ECO:0007669"/>
    <property type="project" value="InterPro"/>
</dbReference>
<dbReference type="GO" id="GO:0005829">
    <property type="term" value="C:cytosol"/>
    <property type="evidence" value="ECO:0007669"/>
    <property type="project" value="TreeGrafter"/>
</dbReference>
<dbReference type="GO" id="GO:0006099">
    <property type="term" value="P:tricarboxylic acid cycle"/>
    <property type="evidence" value="ECO:0007669"/>
    <property type="project" value="UniProtKB-UniPathway"/>
</dbReference>
<dbReference type="SUPFAM" id="SSF48256">
    <property type="entry name" value="Citrate synthase"/>
    <property type="match status" value="1"/>
</dbReference>
<dbReference type="Pfam" id="PF00285">
    <property type="entry name" value="Citrate_synt"/>
    <property type="match status" value="1"/>
</dbReference>
<dbReference type="Pfam" id="PF12728">
    <property type="entry name" value="HTH_17"/>
    <property type="match status" value="1"/>
</dbReference>
<dbReference type="GO" id="GO:0003677">
    <property type="term" value="F:DNA binding"/>
    <property type="evidence" value="ECO:0007669"/>
    <property type="project" value="InterPro"/>
</dbReference>
<keyword evidence="7" id="KW-1185">Reference proteome</keyword>
<evidence type="ECO:0000256" key="1">
    <source>
        <dbReference type="ARBA" id="ARBA00004751"/>
    </source>
</evidence>
<dbReference type="Gene3D" id="1.10.1660.10">
    <property type="match status" value="1"/>
</dbReference>
<dbReference type="Gene3D" id="1.10.580.10">
    <property type="entry name" value="Citrate Synthase, domain 1"/>
    <property type="match status" value="2"/>
</dbReference>
<dbReference type="InterPro" id="IPR036969">
    <property type="entry name" value="Citrate_synthase_sf"/>
</dbReference>
<dbReference type="AlphaFoldDB" id="A0A225SWD8"/>
<proteinExistence type="inferred from homology"/>
<dbReference type="InterPro" id="IPR002020">
    <property type="entry name" value="Citrate_synthase"/>
</dbReference>
<comment type="caution">
    <text evidence="6">The sequence shown here is derived from an EMBL/GenBank/DDBJ whole genome shotgun (WGS) entry which is preliminary data.</text>
</comment>
<evidence type="ECO:0000313" key="7">
    <source>
        <dbReference type="Proteomes" id="UP000214747"/>
    </source>
</evidence>
<evidence type="ECO:0000256" key="4">
    <source>
        <dbReference type="ARBA" id="ARBA00022679"/>
    </source>
</evidence>
<dbReference type="Gene3D" id="1.10.230.10">
    <property type="entry name" value="Cytochrome P450-Terp, domain 2"/>
    <property type="match status" value="1"/>
</dbReference>
<protein>
    <recommendedName>
        <fullName evidence="3">citrate synthase (unknown stereospecificity)</fullName>
        <ecNumber evidence="3">2.3.3.16</ecNumber>
    </recommendedName>
</protein>
<dbReference type="RefSeq" id="WP_088754409.1">
    <property type="nucleotide sequence ID" value="NZ_NJGV01000005.1"/>
</dbReference>
<evidence type="ECO:0000313" key="6">
    <source>
        <dbReference type="EMBL" id="OWY35519.1"/>
    </source>
</evidence>
<dbReference type="PRINTS" id="PR00143">
    <property type="entry name" value="CITRTSNTHASE"/>
</dbReference>
<dbReference type="GO" id="GO:0005975">
    <property type="term" value="P:carbohydrate metabolic process"/>
    <property type="evidence" value="ECO:0007669"/>
    <property type="project" value="TreeGrafter"/>
</dbReference>
<dbReference type="InterPro" id="IPR041657">
    <property type="entry name" value="HTH_17"/>
</dbReference>
<accession>A0A225SWD8</accession>
<sequence>MSRYLSSSEAATLLGISRQTLYAYVSRGLLHAHPGGQARDRRYLAAEVERLAGSRSRGRKPREVARAALDWGLPVLESALTLIEDGRLYYRGHDAVTLSAEASVEEVAALLWDCAVDDAFGPVPPARPPRLESVQAEWSAGRAEQTLLPLFALACAEDIGAQWHLPLPRQLASCGLLVRRLAACLLGTAPSTAPLHQQCASAWGLDGAGAQLVRRALVLCADHELNASGFTARCIASTGANLQAAVIGGLAALSGPLHGGTTARVEALLETLDEQDDPADSLRQRLARGEELPGFGHHLYPQGDVRACALLAPLLPVHPRWQQAIEVVRELTGHPPSVDFALAAVRRHLQLPPGSAFGLFALGRSLGWIAHALEQGRGGSLIRPRAAYVGVRPG</sequence>
<dbReference type="InterPro" id="IPR000551">
    <property type="entry name" value="MerR-type_HTH_dom"/>
</dbReference>
<dbReference type="UniPathway" id="UPA00223">
    <property type="reaction ID" value="UER00717"/>
</dbReference>
<dbReference type="PANTHER" id="PTHR11739:SF4">
    <property type="entry name" value="CITRATE SYNTHASE, PEROXISOMAL"/>
    <property type="match status" value="1"/>
</dbReference>
<dbReference type="CDD" id="cd06102">
    <property type="entry name" value="citrate_synt_like_2"/>
    <property type="match status" value="1"/>
</dbReference>